<organism evidence="3">
    <name type="scientific">Lysinibacillus sphaericus</name>
    <name type="common">Bacillus sphaericus</name>
    <dbReference type="NCBI Taxonomy" id="1421"/>
    <lineage>
        <taxon>Bacteria</taxon>
        <taxon>Bacillati</taxon>
        <taxon>Bacillota</taxon>
        <taxon>Bacilli</taxon>
        <taxon>Bacillales</taxon>
        <taxon>Bacillaceae</taxon>
        <taxon>Lysinibacillus</taxon>
    </lineage>
</organism>
<comment type="similarity">
    <text evidence="1">Belongs to the Gram-positive plasmids replication protein type 1 family.</text>
</comment>
<dbReference type="EMBL" id="AY325804">
    <property type="protein sequence ID" value="AAP86233.1"/>
    <property type="molecule type" value="Genomic_DNA"/>
</dbReference>
<dbReference type="Pfam" id="PF01446">
    <property type="entry name" value="Rep_1"/>
    <property type="match status" value="1"/>
</dbReference>
<evidence type="ECO:0000256" key="1">
    <source>
        <dbReference type="ARBA" id="ARBA00008909"/>
    </source>
</evidence>
<evidence type="ECO:0000313" key="3">
    <source>
        <dbReference type="EMBL" id="AAP86233.1"/>
    </source>
</evidence>
<geneLocation type="plasmid" evidence="3">
    <name>pLG</name>
</geneLocation>
<protein>
    <submittedName>
        <fullName evidence="3">LP1G.21</fullName>
    </submittedName>
</protein>
<reference evidence="3" key="1">
    <citation type="submission" date="2003-06" db="EMBL/GenBank/DDBJ databases">
        <title>Nucleotide sequence and replication properties of Bacillus sphaericus cryptic plasmid pLG.</title>
        <authorList>
            <person name="Liang J."/>
            <person name="Yuan Z."/>
            <person name="Yang Y."/>
            <person name="Xue J."/>
            <person name="Berry C."/>
            <person name="Cai Q."/>
        </authorList>
    </citation>
    <scope>NUCLEOTIDE SEQUENCE</scope>
    <source>
        <plasmid evidence="3">pLG</plasmid>
    </source>
</reference>
<reference evidence="3" key="2">
    <citation type="journal article" date="2007" name="Plasmid">
        <title>Characterization of a cryptic plasmid from Bacillus sphaericus strain LP1-G.</title>
        <authorList>
            <person name="Wu E."/>
            <person name="Jun L."/>
            <person name="Yuan Y."/>
            <person name="Yan J."/>
            <person name="Berry C."/>
            <person name="Yuan Z."/>
        </authorList>
    </citation>
    <scope>NUCLEOTIDE SEQUENCE</scope>
    <source>
        <plasmid evidence="3">pLG</plasmid>
    </source>
</reference>
<dbReference type="GO" id="GO:0006260">
    <property type="term" value="P:DNA replication"/>
    <property type="evidence" value="ECO:0007669"/>
    <property type="project" value="UniProtKB-KW"/>
</dbReference>
<dbReference type="InterPro" id="IPR000989">
    <property type="entry name" value="Rep"/>
</dbReference>
<dbReference type="AlphaFoldDB" id="Q7WYL5"/>
<dbReference type="GO" id="GO:0003677">
    <property type="term" value="F:DNA binding"/>
    <property type="evidence" value="ECO:0007669"/>
    <property type="project" value="InterPro"/>
</dbReference>
<keyword evidence="3" id="KW-0614">Plasmid</keyword>
<accession>Q7WYL5</accession>
<proteinExistence type="inferred from homology"/>
<keyword evidence="2" id="KW-0235">DNA replication</keyword>
<dbReference type="RefSeq" id="WP_011154349.1">
    <property type="nucleotide sequence ID" value="NC_005242.1"/>
</dbReference>
<name>Q7WYL5_LYSSH</name>
<evidence type="ECO:0000256" key="2">
    <source>
        <dbReference type="ARBA" id="ARBA00022705"/>
    </source>
</evidence>
<sequence length="372" mass="43517">MEQNQDTSNAIFVDKSSKIAKKQLKNTVLGKEVLEKYTPKKDLNRKAASFMEKHLSVKSVVRFETCSDYMTFLTNEGFTSKRLHRANSCGNRFCPICTWKRAKKDAIKMSVMMEAVKEIERKEFLFLTLTAPNCQAEELPYQIDDFNKAIKKLFDRRKVKGIAKGYIRKLEVTTDQEQLITDKLYKRKNDYFDRRGLKVGDPNPQYNTYNPHVHIIIAVNKSYFNKPEEYISQAEWLSMWQDCMGDPSITQVDVRKVRDSEKSQSNAVLEVAKYSAKGSDLYHSEAVFDTFYIGLRKRQLLVYSGLFKEYAKKYENGDLDNFKKQDETVYTHLLKSLWAGSSYENKLRELTKEEFEEFNKRALHIDESDEVE</sequence>